<sequence>MSDNVGSARPRNRRARVRGRSRSRSGRVTVSETGPGTHVEVAVEPPKSILKRKSVPPRKGSRVRSRARGRSRSTDPSLRREIQKIEAKISGPKVSDHASFTCVLGVIRGNDSRNDFVSRFHLSTNPLLLKPPGSRETPLSSKCMNYSLWKVKSLTIKLIPLGGSTLTGTIAVVSITESGSEANSLTLNGILARKVKREVSLGKHLSWKLSGRSFPGPRDGWYAMDTNEAPLQATGTWIDLHLYGQTYNLATTVASLPRYSGPLWQAQLQVAYDLATWEPKPKLGQMLTEHITPVLKLKTDSSKRLVLDVLQSGDGFNVNAATYESGDSGKPGQSLWALLDIGVGTASSLLPGPWGWLFQSGYLVLRRILGPGLNTTTSSFFIYPGMDAAQRDEPCINDSPITETQLPLGEVALQQLSTPNVVGGPSSTDVNDQPVTGKTFPLVNPRQHPIFWNGGDEPLTVRTFIEFNPLVFCVSGPTFCNFLRYPGPFRADMTLLATVSIKQGRPQKTDTWKVQSYISTSAPNFVDSGIQEIILIDKHGKYNCSVSGYGSWDQARTSGLAKLGLLGDASSLLALALEQTLPPDRPWWEVTAIALQHHTGGLTDFYRTRLETRRVLCLLTYTQHSYRFLPGFTADTDPAILFFCPQDGVAWCLCTPKRTFVTGNSPTWQLDSFDAKRRAVAATSYTPTGETQKTTRFPTDPTKYAGSTDPYIMFLCPCRSEDYSSDDESSDDGDLGFQCYIPSQGCGQPPTPIQSRSSSPCLSDDAGSDCSVVSAMSRDLTEAQLERLAQLMLSKMSVNPGPG</sequence>
<feature type="domain" description="Astrovirus capsid protein inner core" evidence="5">
    <location>
        <begin position="33"/>
        <end position="272"/>
    </location>
</feature>
<dbReference type="InterPro" id="IPR004337">
    <property type="entry name" value="Astro_capsid_N"/>
</dbReference>
<accession>A0A2P1GNR6</accession>
<feature type="compositionally biased region" description="Basic residues" evidence="4">
    <location>
        <begin position="10"/>
        <end position="25"/>
    </location>
</feature>
<proteinExistence type="predicted"/>
<evidence type="ECO:0000259" key="5">
    <source>
        <dbReference type="Pfam" id="PF03115"/>
    </source>
</evidence>
<keyword evidence="2" id="KW-0167">Capsid protein</keyword>
<keyword evidence="3" id="KW-0946">Virion</keyword>
<feature type="compositionally biased region" description="Basic residues" evidence="4">
    <location>
        <begin position="49"/>
        <end position="71"/>
    </location>
</feature>
<evidence type="ECO:0000256" key="1">
    <source>
        <dbReference type="ARBA" id="ARBA00004328"/>
    </source>
</evidence>
<organism evidence="6">
    <name type="scientific">Guangdong chinese water snake astrovirus</name>
    <dbReference type="NCBI Taxonomy" id="2116148"/>
    <lineage>
        <taxon>Viruses</taxon>
        <taxon>Riboviria</taxon>
        <taxon>Orthornavirae</taxon>
        <taxon>Pisuviricota</taxon>
        <taxon>Stelpaviricetes</taxon>
        <taxon>Stellavirales</taxon>
        <taxon>Astroviridae</taxon>
    </lineage>
</organism>
<evidence type="ECO:0000256" key="2">
    <source>
        <dbReference type="ARBA" id="ARBA00022561"/>
    </source>
</evidence>
<dbReference type="Pfam" id="PF03115">
    <property type="entry name" value="Astro_capsid_N"/>
    <property type="match status" value="1"/>
</dbReference>
<name>A0A2P1GNR6_9VIRU</name>
<evidence type="ECO:0000256" key="4">
    <source>
        <dbReference type="SAM" id="MobiDB-lite"/>
    </source>
</evidence>
<protein>
    <submittedName>
        <fullName evidence="6">Capsid protein</fullName>
    </submittedName>
</protein>
<comment type="subcellular location">
    <subcellularLocation>
        <location evidence="1">Virion</location>
    </subcellularLocation>
</comment>
<dbReference type="EMBL" id="MG599904">
    <property type="protein sequence ID" value="AVM87610.1"/>
    <property type="molecule type" value="Genomic_RNA"/>
</dbReference>
<evidence type="ECO:0000313" key="6">
    <source>
        <dbReference type="EMBL" id="AVM87610.1"/>
    </source>
</evidence>
<feature type="region of interest" description="Disordered" evidence="4">
    <location>
        <begin position="1"/>
        <end position="80"/>
    </location>
</feature>
<dbReference type="GO" id="GO:0019028">
    <property type="term" value="C:viral capsid"/>
    <property type="evidence" value="ECO:0007669"/>
    <property type="project" value="UniProtKB-KW"/>
</dbReference>
<reference evidence="6" key="1">
    <citation type="journal article" date="2018" name="Nature">
        <title>The evolutionary history of vertebrate RNA viruses.</title>
        <authorList>
            <person name="Shi M."/>
            <person name="Lin X.D."/>
            <person name="Chen X."/>
            <person name="Tian J.H."/>
            <person name="Chen L.J."/>
            <person name="Li K."/>
            <person name="Wang W."/>
            <person name="Eden J.S."/>
            <person name="Shen J.J."/>
            <person name="Liu L."/>
            <person name="Holmes E.C."/>
            <person name="Zhang Y.Z."/>
        </authorList>
    </citation>
    <scope>NUCLEOTIDE SEQUENCE</scope>
    <source>
        <strain evidence="6">LPSF9635</strain>
    </source>
</reference>
<evidence type="ECO:0000256" key="3">
    <source>
        <dbReference type="ARBA" id="ARBA00022844"/>
    </source>
</evidence>
<dbReference type="InterPro" id="IPR029053">
    <property type="entry name" value="Viral_coat"/>
</dbReference>
<dbReference type="Gene3D" id="2.60.120.20">
    <property type="match status" value="1"/>
</dbReference>